<dbReference type="EMBL" id="FUZT01000004">
    <property type="protein sequence ID" value="SKC62491.1"/>
    <property type="molecule type" value="Genomic_DNA"/>
</dbReference>
<evidence type="ECO:0000313" key="1">
    <source>
        <dbReference type="EMBL" id="SKC62491.1"/>
    </source>
</evidence>
<dbReference type="RefSeq" id="WP_079490943.1">
    <property type="nucleotide sequence ID" value="NZ_FUZT01000004.1"/>
</dbReference>
<evidence type="ECO:0000313" key="2">
    <source>
        <dbReference type="Proteomes" id="UP000190285"/>
    </source>
</evidence>
<name>A0A1T5KFQ5_9FIRM</name>
<dbReference type="OrthoDB" id="2454603at2"/>
<gene>
    <name evidence="1" type="ORF">SAMN02194393_01760</name>
</gene>
<keyword evidence="2" id="KW-1185">Reference proteome</keyword>
<dbReference type="STRING" id="36842.SAMN02194393_01760"/>
<accession>A0A1T5KFQ5</accession>
<proteinExistence type="predicted"/>
<protein>
    <submittedName>
        <fullName evidence="1">Uncharacterized protein</fullName>
    </submittedName>
</protein>
<sequence>MSLIKEIKDILKPLGVKAHYLRYEGDERTYINFYIFNERDSLYADDKEVEIEYAIQISLFSDDKLRYYNLQNELKKIMKQHRDRFIKFDVSPDLYEKDTELYHKAFRYLHYVNVE</sequence>
<dbReference type="AlphaFoldDB" id="A0A1T5KFQ5"/>
<reference evidence="1 2" key="1">
    <citation type="submission" date="2017-02" db="EMBL/GenBank/DDBJ databases">
        <authorList>
            <person name="Peterson S.W."/>
        </authorList>
    </citation>
    <scope>NUCLEOTIDE SEQUENCE [LARGE SCALE GENOMIC DNA]</scope>
    <source>
        <strain evidence="1 2">M1</strain>
    </source>
</reference>
<dbReference type="Proteomes" id="UP000190285">
    <property type="component" value="Unassembled WGS sequence"/>
</dbReference>
<organism evidence="1 2">
    <name type="scientific">Maledivibacter halophilus</name>
    <dbReference type="NCBI Taxonomy" id="36842"/>
    <lineage>
        <taxon>Bacteria</taxon>
        <taxon>Bacillati</taxon>
        <taxon>Bacillota</taxon>
        <taxon>Clostridia</taxon>
        <taxon>Peptostreptococcales</taxon>
        <taxon>Caminicellaceae</taxon>
        <taxon>Maledivibacter</taxon>
    </lineage>
</organism>